<dbReference type="Gene3D" id="3.30.200.20">
    <property type="entry name" value="Phosphorylase Kinase, domain 1"/>
    <property type="match status" value="1"/>
</dbReference>
<evidence type="ECO:0000256" key="23">
    <source>
        <dbReference type="SAM" id="SignalP"/>
    </source>
</evidence>
<gene>
    <name evidence="25" type="ORF">V5N11_006429</name>
</gene>
<keyword evidence="6" id="KW-0723">Serine/threonine-protein kinase</keyword>
<accession>A0ABD1BKL4</accession>
<protein>
    <recommendedName>
        <fullName evidence="4">non-specific serine/threonine protein kinase</fullName>
        <ecNumber evidence="4">2.7.11.1</ecNumber>
    </recommendedName>
</protein>
<evidence type="ECO:0000256" key="13">
    <source>
        <dbReference type="ARBA" id="ARBA00022840"/>
    </source>
</evidence>
<name>A0ABD1BKL4_CARAN</name>
<dbReference type="SMART" id="SM00220">
    <property type="entry name" value="S_TKc"/>
    <property type="match status" value="1"/>
</dbReference>
<dbReference type="GO" id="GO:0005886">
    <property type="term" value="C:plasma membrane"/>
    <property type="evidence" value="ECO:0007669"/>
    <property type="project" value="UniProtKB-SubCell"/>
</dbReference>
<dbReference type="FunFam" id="3.30.200.20:FF:000451">
    <property type="entry name" value="L-type lectin-domain containing receptor kinase I.9"/>
    <property type="match status" value="1"/>
</dbReference>
<dbReference type="Pfam" id="PF00069">
    <property type="entry name" value="Pkinase"/>
    <property type="match status" value="1"/>
</dbReference>
<dbReference type="PROSITE" id="PS00108">
    <property type="entry name" value="PROTEIN_KINASE_ST"/>
    <property type="match status" value="1"/>
</dbReference>
<evidence type="ECO:0000256" key="9">
    <source>
        <dbReference type="ARBA" id="ARBA00022729"/>
    </source>
</evidence>
<dbReference type="CDD" id="cd14066">
    <property type="entry name" value="STKc_IRAK"/>
    <property type="match status" value="1"/>
</dbReference>
<dbReference type="InterPro" id="IPR008271">
    <property type="entry name" value="Ser/Thr_kinase_AS"/>
</dbReference>
<dbReference type="EMBL" id="JBANAX010000240">
    <property type="protein sequence ID" value="KAL1217689.1"/>
    <property type="molecule type" value="Genomic_DNA"/>
</dbReference>
<dbReference type="InterPro" id="IPR011009">
    <property type="entry name" value="Kinase-like_dom_sf"/>
</dbReference>
<dbReference type="GO" id="GO:0004674">
    <property type="term" value="F:protein serine/threonine kinase activity"/>
    <property type="evidence" value="ECO:0007669"/>
    <property type="project" value="UniProtKB-KW"/>
</dbReference>
<dbReference type="CDD" id="cd06899">
    <property type="entry name" value="lectin_legume_LecRK_Arcelin_ConA"/>
    <property type="match status" value="1"/>
</dbReference>
<dbReference type="InterPro" id="IPR000719">
    <property type="entry name" value="Prot_kinase_dom"/>
</dbReference>
<keyword evidence="9 23" id="KW-0732">Signal</keyword>
<dbReference type="Proteomes" id="UP001558713">
    <property type="component" value="Unassembled WGS sequence"/>
</dbReference>
<evidence type="ECO:0000256" key="7">
    <source>
        <dbReference type="ARBA" id="ARBA00022679"/>
    </source>
</evidence>
<evidence type="ECO:0000256" key="3">
    <source>
        <dbReference type="ARBA" id="ARBA00010217"/>
    </source>
</evidence>
<evidence type="ECO:0000259" key="24">
    <source>
        <dbReference type="PROSITE" id="PS50011"/>
    </source>
</evidence>
<comment type="subcellular location">
    <subcellularLocation>
        <location evidence="1">Cell membrane</location>
        <topology evidence="1">Single-pass type I membrane protein</topology>
    </subcellularLocation>
</comment>
<dbReference type="SUPFAM" id="SSF56112">
    <property type="entry name" value="Protein kinase-like (PK-like)"/>
    <property type="match status" value="1"/>
</dbReference>
<comment type="catalytic activity">
    <reaction evidence="18">
        <text>L-threonyl-[protein] + ATP = O-phospho-L-threonyl-[protein] + ADP + H(+)</text>
        <dbReference type="Rhea" id="RHEA:46608"/>
        <dbReference type="Rhea" id="RHEA-COMP:11060"/>
        <dbReference type="Rhea" id="RHEA-COMP:11605"/>
        <dbReference type="ChEBI" id="CHEBI:15378"/>
        <dbReference type="ChEBI" id="CHEBI:30013"/>
        <dbReference type="ChEBI" id="CHEBI:30616"/>
        <dbReference type="ChEBI" id="CHEBI:61977"/>
        <dbReference type="ChEBI" id="CHEBI:456216"/>
        <dbReference type="EC" id="2.7.11.1"/>
    </reaction>
</comment>
<dbReference type="PROSITE" id="PS00107">
    <property type="entry name" value="PROTEIN_KINASE_ATP"/>
    <property type="match status" value="1"/>
</dbReference>
<dbReference type="SUPFAM" id="SSF49899">
    <property type="entry name" value="Concanavalin A-like lectins/glucanases"/>
    <property type="match status" value="1"/>
</dbReference>
<evidence type="ECO:0000256" key="14">
    <source>
        <dbReference type="ARBA" id="ARBA00022989"/>
    </source>
</evidence>
<feature type="compositionally biased region" description="Pro residues" evidence="21">
    <location>
        <begin position="287"/>
        <end position="318"/>
    </location>
</feature>
<comment type="similarity">
    <text evidence="3">In the C-terminal section; belongs to the protein kinase superfamily. Ser/Thr protein kinase family.</text>
</comment>
<feature type="binding site" evidence="20">
    <location>
        <position position="411"/>
    </location>
    <ligand>
        <name>ATP</name>
        <dbReference type="ChEBI" id="CHEBI:30616"/>
    </ligand>
</feature>
<evidence type="ECO:0000256" key="19">
    <source>
        <dbReference type="ARBA" id="ARBA00048679"/>
    </source>
</evidence>
<evidence type="ECO:0000313" key="25">
    <source>
        <dbReference type="EMBL" id="KAL1217689.1"/>
    </source>
</evidence>
<dbReference type="InterPro" id="IPR050528">
    <property type="entry name" value="L-type_Lectin-RKs"/>
</dbReference>
<evidence type="ECO:0000256" key="11">
    <source>
        <dbReference type="ARBA" id="ARBA00022741"/>
    </source>
</evidence>
<feature type="signal peptide" evidence="23">
    <location>
        <begin position="1"/>
        <end position="25"/>
    </location>
</feature>
<evidence type="ECO:0000256" key="10">
    <source>
        <dbReference type="ARBA" id="ARBA00022734"/>
    </source>
</evidence>
<keyword evidence="16 25" id="KW-0675">Receptor</keyword>
<feature type="transmembrane region" description="Helical" evidence="22">
    <location>
        <begin position="324"/>
        <end position="350"/>
    </location>
</feature>
<keyword evidence="13 20" id="KW-0067">ATP-binding</keyword>
<dbReference type="GO" id="GO:0030246">
    <property type="term" value="F:carbohydrate binding"/>
    <property type="evidence" value="ECO:0007669"/>
    <property type="project" value="UniProtKB-KW"/>
</dbReference>
<dbReference type="AlphaFoldDB" id="A0ABD1BKL4"/>
<evidence type="ECO:0000256" key="12">
    <source>
        <dbReference type="ARBA" id="ARBA00022777"/>
    </source>
</evidence>
<comment type="similarity">
    <text evidence="2">In the N-terminal section; belongs to the leguminous lectin family.</text>
</comment>
<keyword evidence="5" id="KW-1003">Cell membrane</keyword>
<keyword evidence="17" id="KW-0325">Glycoprotein</keyword>
<feature type="chain" id="PRO_5044816708" description="non-specific serine/threonine protein kinase" evidence="23">
    <location>
        <begin position="26"/>
        <end position="702"/>
    </location>
</feature>
<dbReference type="PANTHER" id="PTHR27007">
    <property type="match status" value="1"/>
</dbReference>
<evidence type="ECO:0000256" key="6">
    <source>
        <dbReference type="ARBA" id="ARBA00022527"/>
    </source>
</evidence>
<evidence type="ECO:0000256" key="20">
    <source>
        <dbReference type="PROSITE-ProRule" id="PRU10141"/>
    </source>
</evidence>
<feature type="region of interest" description="Disordered" evidence="21">
    <location>
        <begin position="281"/>
        <end position="318"/>
    </location>
</feature>
<keyword evidence="10" id="KW-0430">Lectin</keyword>
<dbReference type="InterPro" id="IPR017441">
    <property type="entry name" value="Protein_kinase_ATP_BS"/>
</dbReference>
<keyword evidence="7" id="KW-0808">Transferase</keyword>
<dbReference type="GO" id="GO:0005524">
    <property type="term" value="F:ATP binding"/>
    <property type="evidence" value="ECO:0007669"/>
    <property type="project" value="UniProtKB-UniRule"/>
</dbReference>
<dbReference type="FunFam" id="1.10.510.10:FF:000108">
    <property type="entry name" value="L-type lectin-domain containing receptor kinase S.4"/>
    <property type="match status" value="1"/>
</dbReference>
<evidence type="ECO:0000256" key="17">
    <source>
        <dbReference type="ARBA" id="ARBA00023180"/>
    </source>
</evidence>
<dbReference type="Pfam" id="PF00139">
    <property type="entry name" value="Lectin_legB"/>
    <property type="match status" value="1"/>
</dbReference>
<comment type="catalytic activity">
    <reaction evidence="19">
        <text>L-seryl-[protein] + ATP = O-phospho-L-seryl-[protein] + ADP + H(+)</text>
        <dbReference type="Rhea" id="RHEA:17989"/>
        <dbReference type="Rhea" id="RHEA-COMP:9863"/>
        <dbReference type="Rhea" id="RHEA-COMP:11604"/>
        <dbReference type="ChEBI" id="CHEBI:15378"/>
        <dbReference type="ChEBI" id="CHEBI:29999"/>
        <dbReference type="ChEBI" id="CHEBI:30616"/>
        <dbReference type="ChEBI" id="CHEBI:83421"/>
        <dbReference type="ChEBI" id="CHEBI:456216"/>
        <dbReference type="EC" id="2.7.11.1"/>
    </reaction>
</comment>
<evidence type="ECO:0000256" key="1">
    <source>
        <dbReference type="ARBA" id="ARBA00004251"/>
    </source>
</evidence>
<evidence type="ECO:0000256" key="5">
    <source>
        <dbReference type="ARBA" id="ARBA00022475"/>
    </source>
</evidence>
<dbReference type="FunFam" id="2.60.120.200:FF:000096">
    <property type="entry name" value="L-type lectin-domain containing receptor kinase V.9"/>
    <property type="match status" value="1"/>
</dbReference>
<keyword evidence="14 22" id="KW-1133">Transmembrane helix</keyword>
<sequence>MAGALGGSLGFLIIICIHVVSLVMGQDGDQFLYYDFKEADLECDGMAHVHDGLLHLTNNTETSTGHAFHKTPMKFTGSSFSFSTEFVFAIFPLQSPAYGHGMAFVVSHTKDLRYTRTANSGLGLFNNTNNNKTDNHILAIELDTNKNDEAGDISNNHVGIDINSSVSVESVNASYFDNTVRQNKTLVLASRESILIWIDYDGIEKLLNVTLAPVPTPKPVSPLFSSSFKPRVPLLSRSINLSDVFNETMFVGFSGSTGSVKSDQYILGWSFKIGGETESLDISQISDPPPSPPPPSPPPSPPPPSPPPSSPPPPSPSPPRGFPLLTLLILGTTIPATFFLLLLGGIVYLYKKKKYAEVLEQWEKEYSPQRYSFRNLYKATKGFRENHLLGAGGFGKVYKGILPSGTQIAVKRVYHDAEQGMKQYVAEIASMGRLRHKNLVQLLGYCRRKGELLLVYDYMPNGSLDDYLFNRNKLKDLTWPQRVNIIKGVASALLYLHEDWEQVVLHRDIKASNILLDADLNGRLGDFGLARFHDRGQNLQATRVVGTIGYMAPELTAMGVATTLTDVYAFGAFILEVVCGRRPVDPDAPREQVILVKWIASCGRGDALTDTVDSKLREYEAGEAKMLLKLGMLCSQNNPENRPSMRQILQYLEGNISVPNISFDTAGLGIPNISHETVTQMPTTSSSANFSFEDVTVLYGGR</sequence>
<feature type="domain" description="Protein kinase" evidence="24">
    <location>
        <begin position="383"/>
        <end position="661"/>
    </location>
</feature>
<keyword evidence="26" id="KW-1185">Reference proteome</keyword>
<keyword evidence="15 22" id="KW-0472">Membrane</keyword>
<evidence type="ECO:0000313" key="26">
    <source>
        <dbReference type="Proteomes" id="UP001558713"/>
    </source>
</evidence>
<evidence type="ECO:0000256" key="22">
    <source>
        <dbReference type="SAM" id="Phobius"/>
    </source>
</evidence>
<dbReference type="PRINTS" id="PR01217">
    <property type="entry name" value="PRICHEXTENSN"/>
</dbReference>
<evidence type="ECO:0000256" key="4">
    <source>
        <dbReference type="ARBA" id="ARBA00012513"/>
    </source>
</evidence>
<dbReference type="EC" id="2.7.11.1" evidence="4"/>
<keyword evidence="12 25" id="KW-0418">Kinase</keyword>
<evidence type="ECO:0000256" key="8">
    <source>
        <dbReference type="ARBA" id="ARBA00022692"/>
    </source>
</evidence>
<evidence type="ECO:0000256" key="15">
    <source>
        <dbReference type="ARBA" id="ARBA00023136"/>
    </source>
</evidence>
<reference evidence="25 26" key="1">
    <citation type="submission" date="2024-04" db="EMBL/GenBank/DDBJ databases">
        <title>Genome assembly C_amara_ONT_v2.</title>
        <authorList>
            <person name="Yant L."/>
            <person name="Moore C."/>
            <person name="Slenker M."/>
        </authorList>
    </citation>
    <scope>NUCLEOTIDE SEQUENCE [LARGE SCALE GENOMIC DNA]</scope>
    <source>
        <tissue evidence="25">Leaf</tissue>
    </source>
</reference>
<dbReference type="InterPro" id="IPR001220">
    <property type="entry name" value="Legume_lectin_dom"/>
</dbReference>
<evidence type="ECO:0000256" key="18">
    <source>
        <dbReference type="ARBA" id="ARBA00047899"/>
    </source>
</evidence>
<dbReference type="Gene3D" id="1.10.510.10">
    <property type="entry name" value="Transferase(Phosphotransferase) domain 1"/>
    <property type="match status" value="1"/>
</dbReference>
<keyword evidence="11 20" id="KW-0547">Nucleotide-binding</keyword>
<organism evidence="25 26">
    <name type="scientific">Cardamine amara subsp. amara</name>
    <dbReference type="NCBI Taxonomy" id="228776"/>
    <lineage>
        <taxon>Eukaryota</taxon>
        <taxon>Viridiplantae</taxon>
        <taxon>Streptophyta</taxon>
        <taxon>Embryophyta</taxon>
        <taxon>Tracheophyta</taxon>
        <taxon>Spermatophyta</taxon>
        <taxon>Magnoliopsida</taxon>
        <taxon>eudicotyledons</taxon>
        <taxon>Gunneridae</taxon>
        <taxon>Pentapetalae</taxon>
        <taxon>rosids</taxon>
        <taxon>malvids</taxon>
        <taxon>Brassicales</taxon>
        <taxon>Brassicaceae</taxon>
        <taxon>Cardamineae</taxon>
        <taxon>Cardamine</taxon>
    </lineage>
</organism>
<dbReference type="InterPro" id="IPR013320">
    <property type="entry name" value="ConA-like_dom_sf"/>
</dbReference>
<comment type="caution">
    <text evidence="25">The sequence shown here is derived from an EMBL/GenBank/DDBJ whole genome shotgun (WGS) entry which is preliminary data.</text>
</comment>
<dbReference type="PROSITE" id="PS50011">
    <property type="entry name" value="PROTEIN_KINASE_DOM"/>
    <property type="match status" value="1"/>
</dbReference>
<proteinExistence type="inferred from homology"/>
<dbReference type="Gene3D" id="2.60.120.200">
    <property type="match status" value="1"/>
</dbReference>
<keyword evidence="8 22" id="KW-0812">Transmembrane</keyword>
<evidence type="ECO:0000256" key="2">
    <source>
        <dbReference type="ARBA" id="ARBA00008536"/>
    </source>
</evidence>
<evidence type="ECO:0000256" key="16">
    <source>
        <dbReference type="ARBA" id="ARBA00023170"/>
    </source>
</evidence>
<evidence type="ECO:0000256" key="21">
    <source>
        <dbReference type="SAM" id="MobiDB-lite"/>
    </source>
</evidence>